<comment type="caution">
    <text evidence="2">The sequence shown here is derived from an EMBL/GenBank/DDBJ whole genome shotgun (WGS) entry which is preliminary data.</text>
</comment>
<feature type="domain" description="Aldehyde oxidase/xanthine dehydrogenase a/b hammerhead" evidence="1">
    <location>
        <begin position="209"/>
        <end position="287"/>
    </location>
</feature>
<dbReference type="Gene3D" id="3.30.365.10">
    <property type="entry name" value="Aldehyde oxidase/xanthine dehydrogenase, molybdopterin binding domain"/>
    <property type="match status" value="4"/>
</dbReference>
<dbReference type="InterPro" id="IPR037165">
    <property type="entry name" value="AldOxase/xan_DH_Mopterin-bd_sf"/>
</dbReference>
<dbReference type="Proteomes" id="UP001597400">
    <property type="component" value="Unassembled WGS sequence"/>
</dbReference>
<keyword evidence="3" id="KW-1185">Reference proteome</keyword>
<dbReference type="PANTHER" id="PTHR47495">
    <property type="entry name" value="ALDEHYDE DEHYDROGENASE"/>
    <property type="match status" value="1"/>
</dbReference>
<name>A0ABW4TYH5_9SPHN</name>
<dbReference type="PIRSF" id="PIRSF036389">
    <property type="entry name" value="IOR_B"/>
    <property type="match status" value="1"/>
</dbReference>
<dbReference type="InterPro" id="IPR046867">
    <property type="entry name" value="AldOxase/xan_DH_MoCoBD2"/>
</dbReference>
<evidence type="ECO:0000313" key="2">
    <source>
        <dbReference type="EMBL" id="MFD1951538.1"/>
    </source>
</evidence>
<dbReference type="InterPro" id="IPR012368">
    <property type="entry name" value="OxRdtase_Mopterin-bd_su_IorB"/>
</dbReference>
<proteinExistence type="predicted"/>
<dbReference type="Gene3D" id="3.90.1170.50">
    <property type="entry name" value="Aldehyde oxidase/xanthine dehydrogenase, a/b hammerhead"/>
    <property type="match status" value="1"/>
</dbReference>
<dbReference type="InterPro" id="IPR000674">
    <property type="entry name" value="Ald_Oxase/Xan_DH_a/b"/>
</dbReference>
<dbReference type="SMART" id="SM01008">
    <property type="entry name" value="Ald_Xan_dh_C"/>
    <property type="match status" value="1"/>
</dbReference>
<dbReference type="Pfam" id="PF02738">
    <property type="entry name" value="MoCoBD_1"/>
    <property type="match status" value="1"/>
</dbReference>
<dbReference type="EMBL" id="JBHUGS010000003">
    <property type="protein sequence ID" value="MFD1951538.1"/>
    <property type="molecule type" value="Genomic_DNA"/>
</dbReference>
<dbReference type="Pfam" id="PF20256">
    <property type="entry name" value="MoCoBD_2"/>
    <property type="match status" value="2"/>
</dbReference>
<dbReference type="InterPro" id="IPR052516">
    <property type="entry name" value="N-heterocyclic_Hydroxylase"/>
</dbReference>
<sequence>MTTLPFDDARLARRTFLLTASAFVGQLAIGFGTVDAATSPEIGFKPDQFLRIDRTGAITLVVPYAEMGQGALTGAAMLVAEELEVDVSTIQTELAPGDDKLYGSSLFGDQITGGSASIRAGWKTMRQVGAAARIMLVEAAARSWSVDPSTCRAELGWVLHPETKRRTRYGDLVDRARVIPVPQNPLLRTTGLKVIGKPQRRLDTPSKVNGSAKFGFDVQLPGMRHAAAMSCPVIGGRLASVDEAPALAVSGVRQVVRLDNAVAVVADHGGAARKGLAALDPQWTGGSTHSTADLIASFDAALDHQGLVAEKKGDVAVARKTATSSFEATYRLPMLAHAAMEPLNCAVSVTRNFCEVWVGSQVPGRARKAAAEASGLPIEQVRVNSHFIGGGFGRRLEHDWVIQAVRIGRIVGAPVKVMWSREEDMRQDAYRFHNHSRVRVGLDAKGMPISFEHRLVAPGVMFRFLPGFTKDGIDLDAVDDAASPYAIPNTRVEFVRQEPPEGLLVGNWRGVGATRNAVIVEGVIDEIALRANMDPVAYRRALLEPRSRLSGAFERVVADSGWTLPLPRGSGRGVAVVSAFGSHVAMVAEVTRQESGAFRVTRIFCAIDTGHVVNPVLVRQQIEGGIVYGLSAVLYGRITLDQGRVVESNFHDYRVLRMNEMPEIFVSLIQSSEDPGGVGEPGTALVAPAVLNAIRAAGGPRVTTLPLDPTLVVRL</sequence>
<reference evidence="3" key="1">
    <citation type="journal article" date="2019" name="Int. J. Syst. Evol. Microbiol.">
        <title>The Global Catalogue of Microorganisms (GCM) 10K type strain sequencing project: providing services to taxonomists for standard genome sequencing and annotation.</title>
        <authorList>
            <consortium name="The Broad Institute Genomics Platform"/>
            <consortium name="The Broad Institute Genome Sequencing Center for Infectious Disease"/>
            <person name="Wu L."/>
            <person name="Ma J."/>
        </authorList>
    </citation>
    <scope>NUCLEOTIDE SEQUENCE [LARGE SCALE GENOMIC DNA]</scope>
    <source>
        <strain evidence="3">CGMCC 1.12702</strain>
    </source>
</reference>
<dbReference type="PANTHER" id="PTHR47495:SF2">
    <property type="entry name" value="ALDEHYDE DEHYDROGENASE"/>
    <property type="match status" value="1"/>
</dbReference>
<dbReference type="RefSeq" id="WP_380930285.1">
    <property type="nucleotide sequence ID" value="NZ_JBHUGS010000003.1"/>
</dbReference>
<protein>
    <submittedName>
        <fullName evidence="2">Molybdopterin cofactor-binding domain-containing protein</fullName>
    </submittedName>
</protein>
<gene>
    <name evidence="2" type="ORF">ACFSGX_12260</name>
</gene>
<evidence type="ECO:0000259" key="1">
    <source>
        <dbReference type="SMART" id="SM01008"/>
    </source>
</evidence>
<dbReference type="InterPro" id="IPR008274">
    <property type="entry name" value="AldOxase/xan_DH_MoCoBD1"/>
</dbReference>
<evidence type="ECO:0000313" key="3">
    <source>
        <dbReference type="Proteomes" id="UP001597400"/>
    </source>
</evidence>
<dbReference type="SUPFAM" id="SSF56003">
    <property type="entry name" value="Molybdenum cofactor-binding domain"/>
    <property type="match status" value="2"/>
</dbReference>
<accession>A0ABW4TYH5</accession>
<organism evidence="2 3">
    <name type="scientific">Sphingomonas arantia</name>
    <dbReference type="NCBI Taxonomy" id="1460676"/>
    <lineage>
        <taxon>Bacteria</taxon>
        <taxon>Pseudomonadati</taxon>
        <taxon>Pseudomonadota</taxon>
        <taxon>Alphaproteobacteria</taxon>
        <taxon>Sphingomonadales</taxon>
        <taxon>Sphingomonadaceae</taxon>
        <taxon>Sphingomonas</taxon>
    </lineage>
</organism>